<reference evidence="4 5" key="1">
    <citation type="journal article" date="2020" name="ISME J.">
        <title>Comparative genomics reveals insights into cyanobacterial evolution and habitat adaptation.</title>
        <authorList>
            <person name="Chen M.Y."/>
            <person name="Teng W.K."/>
            <person name="Zhao L."/>
            <person name="Hu C.X."/>
            <person name="Zhou Y.K."/>
            <person name="Han B.P."/>
            <person name="Song L.R."/>
            <person name="Shu W.S."/>
        </authorList>
    </citation>
    <scope>NUCLEOTIDE SEQUENCE [LARGE SCALE GENOMIC DNA]</scope>
    <source>
        <strain evidence="4 5">FACHB-119</strain>
    </source>
</reference>
<dbReference type="PANTHER" id="PTHR21621">
    <property type="entry name" value="RIBOSOMAL PROTEIN S6 MODIFICATION PROTEIN"/>
    <property type="match status" value="1"/>
</dbReference>
<evidence type="ECO:0000256" key="2">
    <source>
        <dbReference type="PROSITE-ProRule" id="PRU00409"/>
    </source>
</evidence>
<dbReference type="Gene3D" id="3.30.1490.20">
    <property type="entry name" value="ATP-grasp fold, A domain"/>
    <property type="match status" value="1"/>
</dbReference>
<dbReference type="PANTHER" id="PTHR21621:SF0">
    <property type="entry name" value="BETA-CITRYLGLUTAMATE SYNTHASE B-RELATED"/>
    <property type="match status" value="1"/>
</dbReference>
<sequence>MPLVTSIIQKIAPQIGAVVVVEPEYELVGHITFKNGKKVFFTRSKFNINGLGSSEIAKDKGYSKFFLKHFGYKVTEGETFFNDKICEKIGDSRNIDAGFEYAKSLGFPVFIKPINLSQGKLVAKIHNKTEYYQVAKKIFKICTGLIVERFYPGKDYRIVVIDDEVIAVYQRLPLSVIGDGKSTILELIQYKQRVFFENFGKRVIDLDDWRIKHKLQKQKLNSQSVIPNGKIIYLLDNANLSNGGEAIDFTETIHPDFKKLAFNIAKDMGLRLIGLDVITPDITRPMMDYVIIEVNSAPGLDHYASIGDTQAQKVEDLYLKVLKALEVDSTGED</sequence>
<name>A0ABR8DE77_9NOST</name>
<dbReference type="EMBL" id="JACJSG010000043">
    <property type="protein sequence ID" value="MBD2504023.1"/>
    <property type="molecule type" value="Genomic_DNA"/>
</dbReference>
<dbReference type="InterPro" id="IPR011095">
    <property type="entry name" value="Dala_Dala_lig_C"/>
</dbReference>
<dbReference type="InterPro" id="IPR013651">
    <property type="entry name" value="ATP-grasp_RimK-type"/>
</dbReference>
<evidence type="ECO:0000256" key="1">
    <source>
        <dbReference type="ARBA" id="ARBA00022598"/>
    </source>
</evidence>
<keyword evidence="5" id="KW-1185">Reference proteome</keyword>
<dbReference type="Gene3D" id="3.30.470.20">
    <property type="entry name" value="ATP-grasp fold, B domain"/>
    <property type="match status" value="2"/>
</dbReference>
<keyword evidence="1" id="KW-0436">Ligase</keyword>
<dbReference type="Pfam" id="PF08443">
    <property type="entry name" value="RimK"/>
    <property type="match status" value="1"/>
</dbReference>
<dbReference type="PROSITE" id="PS50975">
    <property type="entry name" value="ATP_GRASP"/>
    <property type="match status" value="1"/>
</dbReference>
<keyword evidence="2" id="KW-0547">Nucleotide-binding</keyword>
<dbReference type="InterPro" id="IPR013815">
    <property type="entry name" value="ATP_grasp_subdomain_1"/>
</dbReference>
<protein>
    <submittedName>
        <fullName evidence="4">Cyanophycin synthetase</fullName>
    </submittedName>
</protein>
<evidence type="ECO:0000313" key="4">
    <source>
        <dbReference type="EMBL" id="MBD2504023.1"/>
    </source>
</evidence>
<evidence type="ECO:0000259" key="3">
    <source>
        <dbReference type="PROSITE" id="PS50975"/>
    </source>
</evidence>
<accession>A0ABR8DE77</accession>
<dbReference type="InterPro" id="IPR011761">
    <property type="entry name" value="ATP-grasp"/>
</dbReference>
<comment type="caution">
    <text evidence="4">The sequence shown here is derived from an EMBL/GenBank/DDBJ whole genome shotgun (WGS) entry which is preliminary data.</text>
</comment>
<dbReference type="Pfam" id="PF07478">
    <property type="entry name" value="Dala_Dala_lig_C"/>
    <property type="match status" value="1"/>
</dbReference>
<keyword evidence="2" id="KW-0067">ATP-binding</keyword>
<feature type="domain" description="ATP-grasp" evidence="3">
    <location>
        <begin position="64"/>
        <end position="323"/>
    </location>
</feature>
<gene>
    <name evidence="4" type="ORF">H6G83_26015</name>
</gene>
<dbReference type="Proteomes" id="UP000661112">
    <property type="component" value="Unassembled WGS sequence"/>
</dbReference>
<evidence type="ECO:0000313" key="5">
    <source>
        <dbReference type="Proteomes" id="UP000661112"/>
    </source>
</evidence>
<dbReference type="SUPFAM" id="SSF56059">
    <property type="entry name" value="Glutathione synthetase ATP-binding domain-like"/>
    <property type="match status" value="1"/>
</dbReference>
<dbReference type="RefSeq" id="WP_190477382.1">
    <property type="nucleotide sequence ID" value="NZ_JACJSG010000043.1"/>
</dbReference>
<proteinExistence type="predicted"/>
<organism evidence="4 5">
    <name type="scientific">Anabaena azotica FACHB-119</name>
    <dbReference type="NCBI Taxonomy" id="947527"/>
    <lineage>
        <taxon>Bacteria</taxon>
        <taxon>Bacillati</taxon>
        <taxon>Cyanobacteriota</taxon>
        <taxon>Cyanophyceae</taxon>
        <taxon>Nostocales</taxon>
        <taxon>Nostocaceae</taxon>
        <taxon>Anabaena</taxon>
        <taxon>Anabaena azotica</taxon>
    </lineage>
</organism>